<reference evidence="4" key="1">
    <citation type="journal article" date="2019" name="Int. J. Syst. Evol. Microbiol.">
        <title>The Global Catalogue of Microorganisms (GCM) 10K type strain sequencing project: providing services to taxonomists for standard genome sequencing and annotation.</title>
        <authorList>
            <consortium name="The Broad Institute Genomics Platform"/>
            <consortium name="The Broad Institute Genome Sequencing Center for Infectious Disease"/>
            <person name="Wu L."/>
            <person name="Ma J."/>
        </authorList>
    </citation>
    <scope>NUCLEOTIDE SEQUENCE [LARGE SCALE GENOMIC DNA]</scope>
    <source>
        <strain evidence="4">CGMCC 1.16060</strain>
    </source>
</reference>
<evidence type="ECO:0000313" key="3">
    <source>
        <dbReference type="EMBL" id="GGF30464.1"/>
    </source>
</evidence>
<dbReference type="RefSeq" id="WP_163396688.1">
    <property type="nucleotide sequence ID" value="NZ_BMKP01000019.1"/>
</dbReference>
<dbReference type="SUPFAM" id="SSF50486">
    <property type="entry name" value="FMT C-terminal domain-like"/>
    <property type="match status" value="1"/>
</dbReference>
<sequence>MEKQKKILVLCGGKFAFQSLQALAYEKFLCGVGIGKGNDRTIDALERESEDNIVAFKSFPDKKSLKEMRIWLDEVQPDYIFSISFPFLIPEDVLSYGHDKFINFHPGPLPQYRGPMPIFEVLKNQESQTAICAHLMSSTFDQGNIIFNDIVQIENKDNYGKLTVKLSGRMAHVVINMANMVQFANKIPNRPQEETDAYYFEKPDFTDTYINWKRMGAEEITSLINACNPWNTGADACFQGEQVKIIAATVVDKPHNNKVPGMIISIDKDNSINVACSDDKQIAIEIMSTDEGIVSPKEFNLQRYIVGACFN</sequence>
<keyword evidence="4" id="KW-1185">Reference proteome</keyword>
<gene>
    <name evidence="3" type="ORF">GCM10011518_44640</name>
</gene>
<evidence type="ECO:0000259" key="1">
    <source>
        <dbReference type="Pfam" id="PF00551"/>
    </source>
</evidence>
<accession>A0ABQ1UYN3</accession>
<dbReference type="SUPFAM" id="SSF53328">
    <property type="entry name" value="Formyltransferase"/>
    <property type="match status" value="1"/>
</dbReference>
<dbReference type="EMBL" id="BMKP01000019">
    <property type="protein sequence ID" value="GGF30464.1"/>
    <property type="molecule type" value="Genomic_DNA"/>
</dbReference>
<dbReference type="InterPro" id="IPR005793">
    <property type="entry name" value="Formyl_trans_C"/>
</dbReference>
<evidence type="ECO:0000313" key="4">
    <source>
        <dbReference type="Proteomes" id="UP000655016"/>
    </source>
</evidence>
<evidence type="ECO:0000259" key="2">
    <source>
        <dbReference type="Pfam" id="PF02911"/>
    </source>
</evidence>
<name>A0ABQ1UYN3_9FLAO</name>
<dbReference type="Proteomes" id="UP000655016">
    <property type="component" value="Unassembled WGS sequence"/>
</dbReference>
<dbReference type="InterPro" id="IPR036477">
    <property type="entry name" value="Formyl_transf_N_sf"/>
</dbReference>
<feature type="domain" description="Formyl transferase C-terminal" evidence="2">
    <location>
        <begin position="207"/>
        <end position="291"/>
    </location>
</feature>
<dbReference type="InterPro" id="IPR011034">
    <property type="entry name" value="Formyl_transferase-like_C_sf"/>
</dbReference>
<feature type="domain" description="Formyl transferase N-terminal" evidence="1">
    <location>
        <begin position="60"/>
        <end position="166"/>
    </location>
</feature>
<dbReference type="PANTHER" id="PTHR11138:SF5">
    <property type="entry name" value="METHIONYL-TRNA FORMYLTRANSFERASE, MITOCHONDRIAL"/>
    <property type="match status" value="1"/>
</dbReference>
<dbReference type="PANTHER" id="PTHR11138">
    <property type="entry name" value="METHIONYL-TRNA FORMYLTRANSFERASE"/>
    <property type="match status" value="1"/>
</dbReference>
<comment type="caution">
    <text evidence="3">The sequence shown here is derived from an EMBL/GenBank/DDBJ whole genome shotgun (WGS) entry which is preliminary data.</text>
</comment>
<dbReference type="Pfam" id="PF00551">
    <property type="entry name" value="Formyl_trans_N"/>
    <property type="match status" value="1"/>
</dbReference>
<organism evidence="3 4">
    <name type="scientific">Flavobacterium limi</name>
    <dbReference type="NCBI Taxonomy" id="2045105"/>
    <lineage>
        <taxon>Bacteria</taxon>
        <taxon>Pseudomonadati</taxon>
        <taxon>Bacteroidota</taxon>
        <taxon>Flavobacteriia</taxon>
        <taxon>Flavobacteriales</taxon>
        <taxon>Flavobacteriaceae</taxon>
        <taxon>Flavobacterium</taxon>
    </lineage>
</organism>
<protein>
    <recommendedName>
        <fullName evidence="5">Methionyl-tRNA formyltransferase</fullName>
    </recommendedName>
</protein>
<evidence type="ECO:0008006" key="5">
    <source>
        <dbReference type="Google" id="ProtNLM"/>
    </source>
</evidence>
<proteinExistence type="predicted"/>
<dbReference type="InterPro" id="IPR002376">
    <property type="entry name" value="Formyl_transf_N"/>
</dbReference>
<dbReference type="Pfam" id="PF02911">
    <property type="entry name" value="Formyl_trans_C"/>
    <property type="match status" value="1"/>
</dbReference>
<dbReference type="Gene3D" id="3.40.50.12230">
    <property type="match status" value="1"/>
</dbReference>